<evidence type="ECO:0000256" key="1">
    <source>
        <dbReference type="SAM" id="MobiDB-lite"/>
    </source>
</evidence>
<feature type="region of interest" description="Disordered" evidence="1">
    <location>
        <begin position="1"/>
        <end position="31"/>
    </location>
</feature>
<evidence type="ECO:0000313" key="2">
    <source>
        <dbReference type="EMBL" id="CAH1435290.1"/>
    </source>
</evidence>
<organism evidence="2 3">
    <name type="scientific">Lactuca virosa</name>
    <dbReference type="NCBI Taxonomy" id="75947"/>
    <lineage>
        <taxon>Eukaryota</taxon>
        <taxon>Viridiplantae</taxon>
        <taxon>Streptophyta</taxon>
        <taxon>Embryophyta</taxon>
        <taxon>Tracheophyta</taxon>
        <taxon>Spermatophyta</taxon>
        <taxon>Magnoliopsida</taxon>
        <taxon>eudicotyledons</taxon>
        <taxon>Gunneridae</taxon>
        <taxon>Pentapetalae</taxon>
        <taxon>asterids</taxon>
        <taxon>campanulids</taxon>
        <taxon>Asterales</taxon>
        <taxon>Asteraceae</taxon>
        <taxon>Cichorioideae</taxon>
        <taxon>Cichorieae</taxon>
        <taxon>Lactucinae</taxon>
        <taxon>Lactuca</taxon>
    </lineage>
</organism>
<gene>
    <name evidence="2" type="ORF">LVIROSA_LOCUS21746</name>
</gene>
<accession>A0AAU9N9B8</accession>
<dbReference type="Proteomes" id="UP001157418">
    <property type="component" value="Unassembled WGS sequence"/>
</dbReference>
<evidence type="ECO:0000313" key="3">
    <source>
        <dbReference type="Proteomes" id="UP001157418"/>
    </source>
</evidence>
<keyword evidence="3" id="KW-1185">Reference proteome</keyword>
<proteinExistence type="predicted"/>
<dbReference type="EMBL" id="CAKMRJ010004445">
    <property type="protein sequence ID" value="CAH1435290.1"/>
    <property type="molecule type" value="Genomic_DNA"/>
</dbReference>
<reference evidence="2 3" key="1">
    <citation type="submission" date="2022-01" db="EMBL/GenBank/DDBJ databases">
        <authorList>
            <person name="Xiong W."/>
            <person name="Schranz E."/>
        </authorList>
    </citation>
    <scope>NUCLEOTIDE SEQUENCE [LARGE SCALE GENOMIC DNA]</scope>
</reference>
<name>A0AAU9N9B8_9ASTR</name>
<sequence length="82" mass="9503">MLKILKLSDGEDATEGMDWSDQVTQTGGDRRSKEVYMWRDKAYSQHCKHTHSDIAQSQQMFKTDLEPRAVRPETDQELAPTF</sequence>
<comment type="caution">
    <text evidence="2">The sequence shown here is derived from an EMBL/GenBank/DDBJ whole genome shotgun (WGS) entry which is preliminary data.</text>
</comment>
<dbReference type="AlphaFoldDB" id="A0AAU9N9B8"/>
<protein>
    <submittedName>
        <fullName evidence="2">Uncharacterized protein</fullName>
    </submittedName>
</protein>